<comment type="caution">
    <text evidence="1">The sequence shown here is derived from an EMBL/GenBank/DDBJ whole genome shotgun (WGS) entry which is preliminary data.</text>
</comment>
<keyword evidence="2" id="KW-1185">Reference proteome</keyword>
<gene>
    <name evidence="1" type="ORF">Cba03nite_72350</name>
</gene>
<dbReference type="Proteomes" id="UP000601223">
    <property type="component" value="Unassembled WGS sequence"/>
</dbReference>
<dbReference type="EMBL" id="BONF01000054">
    <property type="protein sequence ID" value="GIF85886.1"/>
    <property type="molecule type" value="Genomic_DNA"/>
</dbReference>
<sequence length="74" mass="8415">MWSARCGGYVGIQGKPRKLGHRVSGTMIQWLLRIRRLPPAPQRLQVTCRDFLRTQAGTILTCDLLQRQSYTSAT</sequence>
<protein>
    <submittedName>
        <fullName evidence="1">Uncharacterized protein</fullName>
    </submittedName>
</protein>
<reference evidence="1 2" key="1">
    <citation type="submission" date="2021-01" db="EMBL/GenBank/DDBJ databases">
        <title>Whole genome shotgun sequence of Catellatospora bangladeshensis NBRC 107357.</title>
        <authorList>
            <person name="Komaki H."/>
            <person name="Tamura T."/>
        </authorList>
    </citation>
    <scope>NUCLEOTIDE SEQUENCE [LARGE SCALE GENOMIC DNA]</scope>
    <source>
        <strain evidence="1 2">NBRC 107357</strain>
    </source>
</reference>
<organism evidence="1 2">
    <name type="scientific">Catellatospora bangladeshensis</name>
    <dbReference type="NCBI Taxonomy" id="310355"/>
    <lineage>
        <taxon>Bacteria</taxon>
        <taxon>Bacillati</taxon>
        <taxon>Actinomycetota</taxon>
        <taxon>Actinomycetes</taxon>
        <taxon>Micromonosporales</taxon>
        <taxon>Micromonosporaceae</taxon>
        <taxon>Catellatospora</taxon>
    </lineage>
</organism>
<dbReference type="AlphaFoldDB" id="A0A8J3NN35"/>
<accession>A0A8J3NN35</accession>
<evidence type="ECO:0000313" key="2">
    <source>
        <dbReference type="Proteomes" id="UP000601223"/>
    </source>
</evidence>
<proteinExistence type="predicted"/>
<name>A0A8J3NN35_9ACTN</name>
<evidence type="ECO:0000313" key="1">
    <source>
        <dbReference type="EMBL" id="GIF85886.1"/>
    </source>
</evidence>